<dbReference type="GO" id="GO:0005680">
    <property type="term" value="C:anaphase-promoting complex"/>
    <property type="evidence" value="ECO:0007669"/>
    <property type="project" value="InterPro"/>
</dbReference>
<keyword evidence="7" id="KW-1185">Reference proteome</keyword>
<evidence type="ECO:0000259" key="5">
    <source>
        <dbReference type="Pfam" id="PF21282"/>
    </source>
</evidence>
<protein>
    <submittedName>
        <fullName evidence="6">Anaphase-promoting complex subunit 1</fullName>
    </submittedName>
</protein>
<keyword evidence="2" id="KW-0677">Repeat</keyword>
<proteinExistence type="predicted"/>
<gene>
    <name evidence="6" type="primary">APC1_2</name>
    <name evidence="6" type="ORF">C6P40_005430</name>
</gene>
<dbReference type="EMBL" id="PUHW01000095">
    <property type="protein sequence ID" value="KAG0689200.1"/>
    <property type="molecule type" value="Genomic_DNA"/>
</dbReference>
<name>A0A9P6WLF2_9ASCO</name>
<evidence type="ECO:0000256" key="4">
    <source>
        <dbReference type="ARBA" id="ARBA00023306"/>
    </source>
</evidence>
<dbReference type="PANTHER" id="PTHR12827:SF3">
    <property type="entry name" value="ANAPHASE-PROMOTING COMPLEX SUBUNIT 1"/>
    <property type="match status" value="1"/>
</dbReference>
<dbReference type="GO" id="GO:0070979">
    <property type="term" value="P:protein K11-linked ubiquitination"/>
    <property type="evidence" value="ECO:0007669"/>
    <property type="project" value="TreeGrafter"/>
</dbReference>
<evidence type="ECO:0000256" key="2">
    <source>
        <dbReference type="ARBA" id="ARBA00022737"/>
    </source>
</evidence>
<dbReference type="Pfam" id="PF21282">
    <property type="entry name" value="APC1_3rd"/>
    <property type="match status" value="1"/>
</dbReference>
<accession>A0A9P6WLF2</accession>
<feature type="domain" description="Anaphase-promoting complex subunit 1 beta-sandwich" evidence="5">
    <location>
        <begin position="72"/>
        <end position="150"/>
    </location>
</feature>
<dbReference type="AlphaFoldDB" id="A0A9P6WLF2"/>
<dbReference type="Proteomes" id="UP000697127">
    <property type="component" value="Unassembled WGS sequence"/>
</dbReference>
<dbReference type="GO" id="GO:0007091">
    <property type="term" value="P:metaphase/anaphase transition of mitotic cell cycle"/>
    <property type="evidence" value="ECO:0007669"/>
    <property type="project" value="TreeGrafter"/>
</dbReference>
<dbReference type="InterPro" id="IPR024990">
    <property type="entry name" value="Apc1"/>
</dbReference>
<organism evidence="6 7">
    <name type="scientific">Pichia californica</name>
    <dbReference type="NCBI Taxonomy" id="460514"/>
    <lineage>
        <taxon>Eukaryota</taxon>
        <taxon>Fungi</taxon>
        <taxon>Dikarya</taxon>
        <taxon>Ascomycota</taxon>
        <taxon>Saccharomycotina</taxon>
        <taxon>Pichiomycetes</taxon>
        <taxon>Pichiales</taxon>
        <taxon>Pichiaceae</taxon>
        <taxon>Pichia</taxon>
    </lineage>
</organism>
<keyword evidence="1" id="KW-0132">Cell division</keyword>
<reference evidence="6" key="1">
    <citation type="submission" date="2020-11" db="EMBL/GenBank/DDBJ databases">
        <title>Kefir isolates.</title>
        <authorList>
            <person name="Marcisauskas S."/>
            <person name="Kim Y."/>
            <person name="Blasche S."/>
        </authorList>
    </citation>
    <scope>NUCLEOTIDE SEQUENCE</scope>
    <source>
        <strain evidence="6">Olga-1</strain>
    </source>
</reference>
<dbReference type="GO" id="GO:0031145">
    <property type="term" value="P:anaphase-promoting complex-dependent catabolic process"/>
    <property type="evidence" value="ECO:0007669"/>
    <property type="project" value="TreeGrafter"/>
</dbReference>
<dbReference type="PANTHER" id="PTHR12827">
    <property type="entry name" value="MEIOTIC CHECKPOINT REGULATOR TSG24 FAMILY MEMBER"/>
    <property type="match status" value="1"/>
</dbReference>
<evidence type="ECO:0000256" key="1">
    <source>
        <dbReference type="ARBA" id="ARBA00022618"/>
    </source>
</evidence>
<keyword evidence="3" id="KW-0498">Mitosis</keyword>
<dbReference type="InterPro" id="IPR048971">
    <property type="entry name" value="Apc1_3rd"/>
</dbReference>
<evidence type="ECO:0000256" key="3">
    <source>
        <dbReference type="ARBA" id="ARBA00022776"/>
    </source>
</evidence>
<evidence type="ECO:0000313" key="7">
    <source>
        <dbReference type="Proteomes" id="UP000697127"/>
    </source>
</evidence>
<dbReference type="GO" id="GO:0051301">
    <property type="term" value="P:cell division"/>
    <property type="evidence" value="ECO:0007669"/>
    <property type="project" value="UniProtKB-KW"/>
</dbReference>
<comment type="caution">
    <text evidence="6">The sequence shown here is derived from an EMBL/GenBank/DDBJ whole genome shotgun (WGS) entry which is preliminary data.</text>
</comment>
<keyword evidence="4" id="KW-0131">Cell cycle</keyword>
<sequence>MSLGFLFLGGGQQAFNINDNFSIAALITSIYPMFGSNNYEELGDVEGKSANEINDLHSQALRHFWALAVIDRCLVVREVDSEKPVKVDVEVLLKNKTSFKVPSPCLLPDLSLIHKISVNSKNIYFPVEFDLIRSSNAANTNFKKRLNLYVDKKSSYKTLKLDFMEMVEMDENNDNNNNKTFSNIDSLKRLKIFENLENFEKDILFDSIKEKSDPCSLTSTVFDFKYEIEKIVKDEEMLDNDKIMNLKLIFNFVDNFTLLNDDKEVSKRNKRKNKKFLGINNDNNLDNFFNLDDKYESFTQTDISKGLNYLNIEVIEKLKKVLFSRKE</sequence>
<evidence type="ECO:0000313" key="6">
    <source>
        <dbReference type="EMBL" id="KAG0689200.1"/>
    </source>
</evidence>
<dbReference type="GO" id="GO:0060090">
    <property type="term" value="F:molecular adaptor activity"/>
    <property type="evidence" value="ECO:0007669"/>
    <property type="project" value="TreeGrafter"/>
</dbReference>